<organism evidence="5 6">
    <name type="scientific">Kibdelosporangium lantanae</name>
    <dbReference type="NCBI Taxonomy" id="1497396"/>
    <lineage>
        <taxon>Bacteria</taxon>
        <taxon>Bacillati</taxon>
        <taxon>Actinomycetota</taxon>
        <taxon>Actinomycetes</taxon>
        <taxon>Pseudonocardiales</taxon>
        <taxon>Pseudonocardiaceae</taxon>
        <taxon>Kibdelosporangium</taxon>
    </lineage>
</organism>
<dbReference type="Proteomes" id="UP001597045">
    <property type="component" value="Unassembled WGS sequence"/>
</dbReference>
<dbReference type="Gene3D" id="3.40.190.10">
    <property type="entry name" value="Periplasmic binding protein-like II"/>
    <property type="match status" value="2"/>
</dbReference>
<keyword evidence="2" id="KW-0238">DNA-binding</keyword>
<name>A0ABW3MH79_9PSEU</name>
<evidence type="ECO:0000313" key="6">
    <source>
        <dbReference type="Proteomes" id="UP001597045"/>
    </source>
</evidence>
<keyword evidence="1" id="KW-0805">Transcription regulation</keyword>
<evidence type="ECO:0000256" key="1">
    <source>
        <dbReference type="ARBA" id="ARBA00023015"/>
    </source>
</evidence>
<evidence type="ECO:0000256" key="2">
    <source>
        <dbReference type="ARBA" id="ARBA00023125"/>
    </source>
</evidence>
<comment type="caution">
    <text evidence="5">The sequence shown here is derived from an EMBL/GenBank/DDBJ whole genome shotgun (WGS) entry which is preliminary data.</text>
</comment>
<dbReference type="PANTHER" id="PTHR30118:SF15">
    <property type="entry name" value="TRANSCRIPTIONAL REGULATORY PROTEIN"/>
    <property type="match status" value="1"/>
</dbReference>
<accession>A0ABW3MH79</accession>
<sequence>ARALLTTDHAPDLSTVERRLTLRADDGWICAHGGTLVAKAATEAPGIRLWFTAEGDNDVQPLRDGTVDLDIGVIDDPTQEIRVEPLTQESWVPLVAADHPLTRGPVTWQRLVSHPYVAVSRPHGRFDELLASHGLRRRVVAVTPTATAAAHLLFASDVVCLFMHTFATHAMERLGLRALRTPDPMPVVQVSQAWHPRSENDPAHRWLRQTVKDLGHD</sequence>
<evidence type="ECO:0000313" key="5">
    <source>
        <dbReference type="EMBL" id="MFD1050108.1"/>
    </source>
</evidence>
<dbReference type="InterPro" id="IPR050389">
    <property type="entry name" value="LysR-type_TF"/>
</dbReference>
<evidence type="ECO:0000259" key="4">
    <source>
        <dbReference type="Pfam" id="PF03466"/>
    </source>
</evidence>
<dbReference type="PANTHER" id="PTHR30118">
    <property type="entry name" value="HTH-TYPE TRANSCRIPTIONAL REGULATOR LEUO-RELATED"/>
    <property type="match status" value="1"/>
</dbReference>
<gene>
    <name evidence="5" type="ORF">ACFQ1S_33600</name>
</gene>
<dbReference type="EMBL" id="JBHTIS010002614">
    <property type="protein sequence ID" value="MFD1050108.1"/>
    <property type="molecule type" value="Genomic_DNA"/>
</dbReference>
<dbReference type="SUPFAM" id="SSF53850">
    <property type="entry name" value="Periplasmic binding protein-like II"/>
    <property type="match status" value="1"/>
</dbReference>
<keyword evidence="3" id="KW-0804">Transcription</keyword>
<dbReference type="InterPro" id="IPR005119">
    <property type="entry name" value="LysR_subst-bd"/>
</dbReference>
<feature type="non-terminal residue" evidence="5">
    <location>
        <position position="1"/>
    </location>
</feature>
<keyword evidence="6" id="KW-1185">Reference proteome</keyword>
<evidence type="ECO:0000256" key="3">
    <source>
        <dbReference type="ARBA" id="ARBA00023163"/>
    </source>
</evidence>
<reference evidence="6" key="1">
    <citation type="journal article" date="2019" name="Int. J. Syst. Evol. Microbiol.">
        <title>The Global Catalogue of Microorganisms (GCM) 10K type strain sequencing project: providing services to taxonomists for standard genome sequencing and annotation.</title>
        <authorList>
            <consortium name="The Broad Institute Genomics Platform"/>
            <consortium name="The Broad Institute Genome Sequencing Center for Infectious Disease"/>
            <person name="Wu L."/>
            <person name="Ma J."/>
        </authorList>
    </citation>
    <scope>NUCLEOTIDE SEQUENCE [LARGE SCALE GENOMIC DNA]</scope>
    <source>
        <strain evidence="6">JCM 31486</strain>
    </source>
</reference>
<feature type="domain" description="LysR substrate-binding" evidence="4">
    <location>
        <begin position="19"/>
        <end position="213"/>
    </location>
</feature>
<dbReference type="Pfam" id="PF03466">
    <property type="entry name" value="LysR_substrate"/>
    <property type="match status" value="1"/>
</dbReference>
<protein>
    <submittedName>
        <fullName evidence="5">LysR substrate-binding domain-containing protein</fullName>
    </submittedName>
</protein>
<proteinExistence type="predicted"/>